<reference evidence="1" key="1">
    <citation type="submission" date="2014-09" db="EMBL/GenBank/DDBJ databases">
        <authorList>
            <person name="Magalhaes I.L.F."/>
            <person name="Oliveira U."/>
            <person name="Santos F.R."/>
            <person name="Vidigal T.H.D.A."/>
            <person name="Brescovit A.D."/>
            <person name="Santos A.J."/>
        </authorList>
    </citation>
    <scope>NUCLEOTIDE SEQUENCE</scope>
    <source>
        <tissue evidence="1">Shoot tissue taken approximately 20 cm above the soil surface</tissue>
    </source>
</reference>
<dbReference type="AlphaFoldDB" id="A0A0A9P5P9"/>
<organism evidence="1">
    <name type="scientific">Arundo donax</name>
    <name type="common">Giant reed</name>
    <name type="synonym">Donax arundinaceus</name>
    <dbReference type="NCBI Taxonomy" id="35708"/>
    <lineage>
        <taxon>Eukaryota</taxon>
        <taxon>Viridiplantae</taxon>
        <taxon>Streptophyta</taxon>
        <taxon>Embryophyta</taxon>
        <taxon>Tracheophyta</taxon>
        <taxon>Spermatophyta</taxon>
        <taxon>Magnoliopsida</taxon>
        <taxon>Liliopsida</taxon>
        <taxon>Poales</taxon>
        <taxon>Poaceae</taxon>
        <taxon>PACMAD clade</taxon>
        <taxon>Arundinoideae</taxon>
        <taxon>Arundineae</taxon>
        <taxon>Arundo</taxon>
    </lineage>
</organism>
<dbReference type="EMBL" id="GBRH01194986">
    <property type="protein sequence ID" value="JAE02910.1"/>
    <property type="molecule type" value="Transcribed_RNA"/>
</dbReference>
<protein>
    <submittedName>
        <fullName evidence="1">Uncharacterized protein</fullName>
    </submittedName>
</protein>
<reference evidence="1" key="2">
    <citation type="journal article" date="2015" name="Data Brief">
        <title>Shoot transcriptome of the giant reed, Arundo donax.</title>
        <authorList>
            <person name="Barrero R.A."/>
            <person name="Guerrero F.D."/>
            <person name="Moolhuijzen P."/>
            <person name="Goolsby J.A."/>
            <person name="Tidwell J."/>
            <person name="Bellgard S.E."/>
            <person name="Bellgard M.I."/>
        </authorList>
    </citation>
    <scope>NUCLEOTIDE SEQUENCE</scope>
    <source>
        <tissue evidence="1">Shoot tissue taken approximately 20 cm above the soil surface</tissue>
    </source>
</reference>
<name>A0A0A9P5P9_ARUDO</name>
<dbReference type="EMBL" id="GBRH01230120">
    <property type="protein sequence ID" value="JAD67775.1"/>
    <property type="molecule type" value="Transcribed_RNA"/>
</dbReference>
<accession>A0A0A9P5P9</accession>
<proteinExistence type="predicted"/>
<sequence length="35" mass="3883">MHIGSLQATASQQRETTAFTPTLATRKLKYSMIIS</sequence>
<evidence type="ECO:0000313" key="1">
    <source>
        <dbReference type="EMBL" id="JAE02910.1"/>
    </source>
</evidence>